<reference evidence="9" key="1">
    <citation type="journal article" date="2019" name="Int. J. Syst. Evol. Microbiol.">
        <title>The Global Catalogue of Microorganisms (GCM) 10K type strain sequencing project: providing services to taxonomists for standard genome sequencing and annotation.</title>
        <authorList>
            <consortium name="The Broad Institute Genomics Platform"/>
            <consortium name="The Broad Institute Genome Sequencing Center for Infectious Disease"/>
            <person name="Wu L."/>
            <person name="Ma J."/>
        </authorList>
    </citation>
    <scope>NUCLEOTIDE SEQUENCE [LARGE SCALE GENOMIC DNA]</scope>
    <source>
        <strain evidence="9">CGMCC 1.15474</strain>
    </source>
</reference>
<comment type="function">
    <text evidence="4">A flexible structure which links the flagellar filament to the drive apparatus in the basal body.</text>
</comment>
<name>A0ABW5BVG4_9BACI</name>
<dbReference type="InterPro" id="IPR019776">
    <property type="entry name" value="Flagellar_basal_body_rod_CS"/>
</dbReference>
<dbReference type="PANTHER" id="PTHR30435">
    <property type="entry name" value="FLAGELLAR PROTEIN"/>
    <property type="match status" value="1"/>
</dbReference>
<organism evidence="8 9">
    <name type="scientific">Metabacillus endolithicus</name>
    <dbReference type="NCBI Taxonomy" id="1535204"/>
    <lineage>
        <taxon>Bacteria</taxon>
        <taxon>Bacillati</taxon>
        <taxon>Bacillota</taxon>
        <taxon>Bacilli</taxon>
        <taxon>Bacillales</taxon>
        <taxon>Bacillaceae</taxon>
        <taxon>Metabacillus</taxon>
    </lineage>
</organism>
<dbReference type="Pfam" id="PF22692">
    <property type="entry name" value="LlgE_F_G_D1"/>
    <property type="match status" value="1"/>
</dbReference>
<feature type="domain" description="Flagellar basal body rod protein N-terminal" evidence="5">
    <location>
        <begin position="5"/>
        <end position="35"/>
    </location>
</feature>
<comment type="similarity">
    <text evidence="2 4">Belongs to the flagella basal body rod proteins family.</text>
</comment>
<accession>A0ABW5BVG4</accession>
<keyword evidence="8" id="KW-0282">Flagellum</keyword>
<feature type="domain" description="Flagellar hook protein FlgE/F/G-like D1" evidence="7">
    <location>
        <begin position="136"/>
        <end position="166"/>
    </location>
</feature>
<evidence type="ECO:0000256" key="3">
    <source>
        <dbReference type="ARBA" id="ARBA00023143"/>
    </source>
</evidence>
<keyword evidence="9" id="KW-1185">Reference proteome</keyword>
<comment type="caution">
    <text evidence="8">The sequence shown here is derived from an EMBL/GenBank/DDBJ whole genome shotgun (WGS) entry which is preliminary data.</text>
</comment>
<protein>
    <recommendedName>
        <fullName evidence="4">Flagellar hook protein FlgE</fullName>
    </recommendedName>
</protein>
<evidence type="ECO:0000259" key="7">
    <source>
        <dbReference type="Pfam" id="PF22692"/>
    </source>
</evidence>
<evidence type="ECO:0000313" key="9">
    <source>
        <dbReference type="Proteomes" id="UP001597318"/>
    </source>
</evidence>
<dbReference type="Proteomes" id="UP001597318">
    <property type="component" value="Unassembled WGS sequence"/>
</dbReference>
<dbReference type="PANTHER" id="PTHR30435:SF1">
    <property type="entry name" value="FLAGELLAR HOOK PROTEIN FLGE"/>
    <property type="match status" value="1"/>
</dbReference>
<dbReference type="Pfam" id="PF06429">
    <property type="entry name" value="Flg_bbr_C"/>
    <property type="match status" value="1"/>
</dbReference>
<dbReference type="InterPro" id="IPR020013">
    <property type="entry name" value="Flagellar_FlgE/F/G"/>
</dbReference>
<dbReference type="SUPFAM" id="SSF117143">
    <property type="entry name" value="Flagellar hook protein flgE"/>
    <property type="match status" value="1"/>
</dbReference>
<feature type="domain" description="Flagellar basal-body/hook protein C-terminal" evidence="6">
    <location>
        <begin position="470"/>
        <end position="514"/>
    </location>
</feature>
<evidence type="ECO:0000259" key="5">
    <source>
        <dbReference type="Pfam" id="PF00460"/>
    </source>
</evidence>
<dbReference type="InterPro" id="IPR010930">
    <property type="entry name" value="Flg_bb/hook_C_dom"/>
</dbReference>
<keyword evidence="8" id="KW-0969">Cilium</keyword>
<dbReference type="PROSITE" id="PS00588">
    <property type="entry name" value="FLAGELLA_BB_ROD"/>
    <property type="match status" value="1"/>
</dbReference>
<dbReference type="InterPro" id="IPR037925">
    <property type="entry name" value="FlgE/F/G-like"/>
</dbReference>
<keyword evidence="8" id="KW-0966">Cell projection</keyword>
<evidence type="ECO:0000259" key="6">
    <source>
        <dbReference type="Pfam" id="PF06429"/>
    </source>
</evidence>
<gene>
    <name evidence="8" type="ORF">ACFSKK_03860</name>
</gene>
<proteinExistence type="inferred from homology"/>
<keyword evidence="3 4" id="KW-0975">Bacterial flagellum</keyword>
<comment type="subcellular location">
    <subcellularLocation>
        <location evidence="1 4">Bacterial flagellum basal body</location>
    </subcellularLocation>
</comment>
<dbReference type="InterPro" id="IPR053967">
    <property type="entry name" value="LlgE_F_G-like_D1"/>
</dbReference>
<evidence type="ECO:0000256" key="1">
    <source>
        <dbReference type="ARBA" id="ARBA00004117"/>
    </source>
</evidence>
<evidence type="ECO:0000256" key="2">
    <source>
        <dbReference type="ARBA" id="ARBA00009677"/>
    </source>
</evidence>
<dbReference type="EMBL" id="JBHUIK010000001">
    <property type="protein sequence ID" value="MFD2212846.1"/>
    <property type="molecule type" value="Genomic_DNA"/>
</dbReference>
<evidence type="ECO:0000313" key="8">
    <source>
        <dbReference type="EMBL" id="MFD2212846.1"/>
    </source>
</evidence>
<evidence type="ECO:0000256" key="4">
    <source>
        <dbReference type="RuleBase" id="RU362116"/>
    </source>
</evidence>
<sequence>MLRSMYSGISGMKNFQMKLDVIGNNIANVNTYGYKKSRTTFKDLISQQISGAGAANGARGGTNAQQVGLGTQASSIDVIHTTGATQTTARTLDLALSGDGFFPVATISDLARVGVDRGNQMGNNVITGAIDRAMDLSYTRAGNFYMDDRGYLVTSDGLYLVGETGEKTLPTPAEITKGNTALTAINVFETSYKNMLDATKVLENKANTLLTAYTEYEDALTTGNSVASAYTAMDTAYEDFHDYVNSNGSYNGSGFNTVANSFYNANGGTPTGSVVTLNNSINTFNGAPVSEIVSQVSTIVSNLITPPTTNPDPDYAAAPAGPTGGTYVALNSTDVDKIKALLDKVTNFKVDLDQVAQSVVTYENAAENLLKPKWSDSLSGEAGLIQIPLDAQSFSIGPDGTVTFVNSSGQLNVAGQIRLANFANAGGLEKAGGNLFRESSNSGKVDKNANGIQLDELFAPGTDGVASIVAGALEMSNVDLSEEFTEMIVAQRGFQSNTKIITTSDEILQELVNLKR</sequence>
<dbReference type="NCBIfam" id="TIGR03506">
    <property type="entry name" value="FlgEFG_subfam"/>
    <property type="match status" value="2"/>
</dbReference>
<dbReference type="InterPro" id="IPR001444">
    <property type="entry name" value="Flag_bb_rod_N"/>
</dbReference>
<dbReference type="RefSeq" id="WP_247341687.1">
    <property type="nucleotide sequence ID" value="NZ_CP095550.1"/>
</dbReference>
<dbReference type="Pfam" id="PF00460">
    <property type="entry name" value="Flg_bb_rod"/>
    <property type="match status" value="1"/>
</dbReference>